<dbReference type="EMBL" id="GGEC01045301">
    <property type="protein sequence ID" value="MBX25785.1"/>
    <property type="molecule type" value="Transcribed_RNA"/>
</dbReference>
<name>A0A2P2M6B8_RHIMU</name>
<evidence type="ECO:0000313" key="1">
    <source>
        <dbReference type="EMBL" id="MBX25785.1"/>
    </source>
</evidence>
<organism evidence="1">
    <name type="scientific">Rhizophora mucronata</name>
    <name type="common">Asiatic mangrove</name>
    <dbReference type="NCBI Taxonomy" id="61149"/>
    <lineage>
        <taxon>Eukaryota</taxon>
        <taxon>Viridiplantae</taxon>
        <taxon>Streptophyta</taxon>
        <taxon>Embryophyta</taxon>
        <taxon>Tracheophyta</taxon>
        <taxon>Spermatophyta</taxon>
        <taxon>Magnoliopsida</taxon>
        <taxon>eudicotyledons</taxon>
        <taxon>Gunneridae</taxon>
        <taxon>Pentapetalae</taxon>
        <taxon>rosids</taxon>
        <taxon>fabids</taxon>
        <taxon>Malpighiales</taxon>
        <taxon>Rhizophoraceae</taxon>
        <taxon>Rhizophora</taxon>
    </lineage>
</organism>
<protein>
    <submittedName>
        <fullName evidence="1">Uncharacterized protein</fullName>
    </submittedName>
</protein>
<accession>A0A2P2M6B8</accession>
<sequence>MCFWSLTPFAGLRGKQMTSINITNTCIFCTTIETPN</sequence>
<dbReference type="AlphaFoldDB" id="A0A2P2M6B8"/>
<proteinExistence type="predicted"/>
<reference evidence="1" key="1">
    <citation type="submission" date="2018-02" db="EMBL/GenBank/DDBJ databases">
        <title>Rhizophora mucronata_Transcriptome.</title>
        <authorList>
            <person name="Meera S.P."/>
            <person name="Sreeshan A."/>
            <person name="Augustine A."/>
        </authorList>
    </citation>
    <scope>NUCLEOTIDE SEQUENCE</scope>
    <source>
        <tissue evidence="1">Leaf</tissue>
    </source>
</reference>